<sequence>MIRTSSAFAQAPRQAVRRRAGGPARMTQPAPSGWPLRAVSDDSRNVPRPPGAAPDLRAGSIRAAVTRYNEEHEANRVVPRPPGPSGRLPDPSLYRN</sequence>
<feature type="compositionally biased region" description="Low complexity" evidence="1">
    <location>
        <begin position="85"/>
        <end position="96"/>
    </location>
</feature>
<evidence type="ECO:0000313" key="3">
    <source>
        <dbReference type="Proteomes" id="UP000280434"/>
    </source>
</evidence>
<dbReference type="Proteomes" id="UP000280434">
    <property type="component" value="Unassembled WGS sequence"/>
</dbReference>
<protein>
    <submittedName>
        <fullName evidence="2">Uncharacterized protein</fullName>
    </submittedName>
</protein>
<dbReference type="EMBL" id="RBZV01000003">
    <property type="protein sequence ID" value="RKP49339.1"/>
    <property type="molecule type" value="Genomic_DNA"/>
</dbReference>
<organism evidence="2 3">
    <name type="scientific">Trinickia fusca</name>
    <dbReference type="NCBI Taxonomy" id="2419777"/>
    <lineage>
        <taxon>Bacteria</taxon>
        <taxon>Pseudomonadati</taxon>
        <taxon>Pseudomonadota</taxon>
        <taxon>Betaproteobacteria</taxon>
        <taxon>Burkholderiales</taxon>
        <taxon>Burkholderiaceae</taxon>
        <taxon>Trinickia</taxon>
    </lineage>
</organism>
<feature type="region of interest" description="Disordered" evidence="1">
    <location>
        <begin position="1"/>
        <end position="96"/>
    </location>
</feature>
<comment type="caution">
    <text evidence="2">The sequence shown here is derived from an EMBL/GenBank/DDBJ whole genome shotgun (WGS) entry which is preliminary data.</text>
</comment>
<evidence type="ECO:0000313" key="2">
    <source>
        <dbReference type="EMBL" id="RKP49339.1"/>
    </source>
</evidence>
<name>A0A494XML7_9BURK</name>
<keyword evidence="3" id="KW-1185">Reference proteome</keyword>
<gene>
    <name evidence="2" type="ORF">D7S89_11255</name>
</gene>
<evidence type="ECO:0000256" key="1">
    <source>
        <dbReference type="SAM" id="MobiDB-lite"/>
    </source>
</evidence>
<dbReference type="AlphaFoldDB" id="A0A494XML7"/>
<reference evidence="2 3" key="1">
    <citation type="submission" date="2018-10" db="EMBL/GenBank/DDBJ databases">
        <title>Paraburkholderia sp. 7MK8-2, isolated from soil.</title>
        <authorList>
            <person name="Gao Z.-H."/>
            <person name="Qiu L.-H."/>
        </authorList>
    </citation>
    <scope>NUCLEOTIDE SEQUENCE [LARGE SCALE GENOMIC DNA]</scope>
    <source>
        <strain evidence="2 3">7MK8-2</strain>
    </source>
</reference>
<proteinExistence type="predicted"/>
<accession>A0A494XML7</accession>